<protein>
    <recommendedName>
        <fullName evidence="5">4Fe-4S domain-containing protein</fullName>
    </recommendedName>
</protein>
<dbReference type="PANTHER" id="PTHR36214">
    <property type="match status" value="1"/>
</dbReference>
<evidence type="ECO:0000256" key="3">
    <source>
        <dbReference type="ARBA" id="ARBA00023004"/>
    </source>
</evidence>
<dbReference type="GO" id="GO:0051539">
    <property type="term" value="F:4 iron, 4 sulfur cluster binding"/>
    <property type="evidence" value="ECO:0007669"/>
    <property type="project" value="UniProtKB-KW"/>
</dbReference>
<dbReference type="EMBL" id="MLBF01000036">
    <property type="protein sequence ID" value="OLN29063.1"/>
    <property type="molecule type" value="Genomic_DNA"/>
</dbReference>
<dbReference type="Proteomes" id="UP000186102">
    <property type="component" value="Unassembled WGS sequence"/>
</dbReference>
<keyword evidence="3" id="KW-0408">Iron</keyword>
<reference evidence="6 7" key="1">
    <citation type="submission" date="2016-09" db="EMBL/GenBank/DDBJ databases">
        <title>Complete genome of Desulfosporosinus sp. OL.</title>
        <authorList>
            <person name="Mardanov A."/>
            <person name="Beletsky A."/>
            <person name="Panova A."/>
            <person name="Karnachuk O."/>
            <person name="Ravin N."/>
        </authorList>
    </citation>
    <scope>NUCLEOTIDE SEQUENCE [LARGE SCALE GENOMIC DNA]</scope>
    <source>
        <strain evidence="6 7">OL</strain>
    </source>
</reference>
<dbReference type="Pfam" id="PF12654">
    <property type="entry name" value="DUF3786"/>
    <property type="match status" value="1"/>
</dbReference>
<evidence type="ECO:0000256" key="1">
    <source>
        <dbReference type="ARBA" id="ARBA00022485"/>
    </source>
</evidence>
<dbReference type="Pfam" id="PF04060">
    <property type="entry name" value="FeS"/>
    <property type="match status" value="1"/>
</dbReference>
<accession>A0A1Q8QNZ0</accession>
<gene>
    <name evidence="6" type="ORF">DSOL_3724</name>
</gene>
<dbReference type="STRING" id="1888891.DSOL_3724"/>
<evidence type="ECO:0000256" key="2">
    <source>
        <dbReference type="ARBA" id="ARBA00022723"/>
    </source>
</evidence>
<keyword evidence="1" id="KW-0004">4Fe-4S</keyword>
<keyword evidence="2" id="KW-0479">Metal-binding</keyword>
<evidence type="ECO:0000256" key="4">
    <source>
        <dbReference type="ARBA" id="ARBA00023014"/>
    </source>
</evidence>
<feature type="domain" description="4Fe-4S" evidence="5">
    <location>
        <begin position="2"/>
        <end position="61"/>
    </location>
</feature>
<organism evidence="6 7">
    <name type="scientific">Desulfosporosinus metallidurans</name>
    <dbReference type="NCBI Taxonomy" id="1888891"/>
    <lineage>
        <taxon>Bacteria</taxon>
        <taxon>Bacillati</taxon>
        <taxon>Bacillota</taxon>
        <taxon>Clostridia</taxon>
        <taxon>Eubacteriales</taxon>
        <taxon>Desulfitobacteriaceae</taxon>
        <taxon>Desulfosporosinus</taxon>
    </lineage>
</organism>
<dbReference type="OrthoDB" id="9793312at2"/>
<dbReference type="InterPro" id="IPR051069">
    <property type="entry name" value="ACDS_complex_subunit"/>
</dbReference>
<evidence type="ECO:0000259" key="5">
    <source>
        <dbReference type="PROSITE" id="PS51656"/>
    </source>
</evidence>
<sequence>MSLLNNPLEIYKLLPKSNCKLCGMATCLAFAAEVIKGQKRLDECLHLKSNIIEELDGKIIRQMTPEEQLKQILVPLKKEIATIAFSASVKRLGATLSDDKLTLKCLGKDFTVDSEGNLISDCHINVWVTVPLLNYIIYSAGNDPSGKWVPFRELSNETIWDAFFEQRFEKPLKQLTDAYPDLIEDIIYIFSGKPVDTSFSSDISLVLHPLPKVPMLICYTKPEEDLESKLNVFFDTTAEDNLNIDSIYRLCVGLLMMFQKISSRHIKP</sequence>
<dbReference type="PANTHER" id="PTHR36214:SF3">
    <property type="entry name" value="ACETYL-COA DECARBONYLASE_SYNTHASE COMPLEX SUBUNIT GAMMA"/>
    <property type="match status" value="1"/>
</dbReference>
<dbReference type="PROSITE" id="PS51656">
    <property type="entry name" value="4FE4S"/>
    <property type="match status" value="1"/>
</dbReference>
<dbReference type="InterPro" id="IPR007202">
    <property type="entry name" value="4Fe-4S_dom"/>
</dbReference>
<dbReference type="GO" id="GO:0046872">
    <property type="term" value="F:metal ion binding"/>
    <property type="evidence" value="ECO:0007669"/>
    <property type="project" value="UniProtKB-KW"/>
</dbReference>
<dbReference type="InterPro" id="IPR024264">
    <property type="entry name" value="DUF3786"/>
</dbReference>
<proteinExistence type="predicted"/>
<evidence type="ECO:0000313" key="6">
    <source>
        <dbReference type="EMBL" id="OLN29063.1"/>
    </source>
</evidence>
<name>A0A1Q8QNZ0_9FIRM</name>
<keyword evidence="7" id="KW-1185">Reference proteome</keyword>
<dbReference type="Gene3D" id="1.10.15.40">
    <property type="entry name" value="Electron transport complex subunit B, putative Fe-S cluster"/>
    <property type="match status" value="1"/>
</dbReference>
<comment type="caution">
    <text evidence="6">The sequence shown here is derived from an EMBL/GenBank/DDBJ whole genome shotgun (WGS) entry which is preliminary data.</text>
</comment>
<evidence type="ECO:0000313" key="7">
    <source>
        <dbReference type="Proteomes" id="UP000186102"/>
    </source>
</evidence>
<dbReference type="AlphaFoldDB" id="A0A1Q8QNZ0"/>
<keyword evidence="4" id="KW-0411">Iron-sulfur</keyword>
<dbReference type="RefSeq" id="WP_075366172.1">
    <property type="nucleotide sequence ID" value="NZ_MLBF01000036.1"/>
</dbReference>